<dbReference type="KEGG" id="ccap:AES38_15040"/>
<name>A0A0M5JPD1_9MICO</name>
<dbReference type="RefSeq" id="WP_053775925.1">
    <property type="nucleotide sequence ID" value="NZ_CP012575.1"/>
</dbReference>
<evidence type="ECO:0000313" key="2">
    <source>
        <dbReference type="Proteomes" id="UP000503164"/>
    </source>
</evidence>
<keyword evidence="1" id="KW-0614">Plasmid</keyword>
<gene>
    <name evidence="1" type="ORF">GW570_14570</name>
</gene>
<accession>A0A0M5JPD1</accession>
<keyword evidence="2" id="KW-1185">Reference proteome</keyword>
<dbReference type="EMBL" id="CP048050">
    <property type="protein sequence ID" value="QIS46417.1"/>
    <property type="molecule type" value="Genomic_DNA"/>
</dbReference>
<dbReference type="AlphaFoldDB" id="A0A0M5JPD1"/>
<protein>
    <submittedName>
        <fullName evidence="1">Uncharacterized protein</fullName>
    </submittedName>
</protein>
<sequence>MLSQSAEEGASFAIQLVAQLETSLDMTRKFIACELLGTIRLVRRRGVAGDMRGAFAQAYDRAESTFEADDADADLRPDLDRLAALV</sequence>
<geneLocation type="plasmid" evidence="1 2">
    <name>pCM2_1101</name>
</geneLocation>
<evidence type="ECO:0000313" key="1">
    <source>
        <dbReference type="EMBL" id="QIS46417.1"/>
    </source>
</evidence>
<organism evidence="1 2">
    <name type="scientific">Clavibacter capsici</name>
    <dbReference type="NCBI Taxonomy" id="1874630"/>
    <lineage>
        <taxon>Bacteria</taxon>
        <taxon>Bacillati</taxon>
        <taxon>Actinomycetota</taxon>
        <taxon>Actinomycetes</taxon>
        <taxon>Micrococcales</taxon>
        <taxon>Microbacteriaceae</taxon>
        <taxon>Clavibacter</taxon>
    </lineage>
</organism>
<proteinExistence type="predicted"/>
<dbReference type="Gene3D" id="1.20.200.10">
    <property type="entry name" value="Fumarase/aspartase (Central domain)"/>
    <property type="match status" value="1"/>
</dbReference>
<dbReference type="Proteomes" id="UP000503164">
    <property type="component" value="Plasmid pCM2_1101"/>
</dbReference>
<reference evidence="1 2" key="1">
    <citation type="journal article" date="2020" name="Mol. Plant Pathol.">
        <title>Plasmid composition and the chpG gene determine the virulence level of Clavibacter capsici natural isolates in pepper.</title>
        <authorList>
            <person name="Hwang I.S."/>
            <person name="Lee H.M."/>
            <person name="Oh E.J."/>
            <person name="Lee S."/>
            <person name="Heu S."/>
            <person name="Oh C.S."/>
        </authorList>
    </citation>
    <scope>NUCLEOTIDE SEQUENCE [LARGE SCALE GENOMIC DNA]</scope>
    <source>
        <strain evidence="1 2">1101</strain>
    </source>
</reference>